<accession>A0A401LJP0</accession>
<evidence type="ECO:0000313" key="7">
    <source>
        <dbReference type="EMBL" id="GBO93484.1"/>
    </source>
</evidence>
<accession>A0A388SFL0</accession>
<dbReference type="Gene3D" id="2.40.50.100">
    <property type="match status" value="1"/>
</dbReference>
<protein>
    <submittedName>
        <fullName evidence="7">Molybdenum-dependent transcriptional regulator</fullName>
    </submittedName>
</protein>
<dbReference type="InterPro" id="IPR005116">
    <property type="entry name" value="Transp-assoc_OB_typ1"/>
</dbReference>
<comment type="similarity">
    <text evidence="1 5">Belongs to the ModE family.</text>
</comment>
<reference evidence="7 8" key="1">
    <citation type="journal article" date="2018" name="Int. J. Syst. Evol. Microbiol.">
        <title>Mesosutterella multiformis gen. nov., sp. nov., a member of the family Sutterellaceae and Sutterella megalosphaeroides sp. nov., isolated from human faeces.</title>
        <authorList>
            <person name="Sakamoto M."/>
            <person name="Ikeyama N."/>
            <person name="Kunihiro T."/>
            <person name="Iino T."/>
            <person name="Yuki M."/>
            <person name="Ohkuma M."/>
        </authorList>
    </citation>
    <scope>NUCLEOTIDE SEQUENCE [LARGE SCALE GENOMIC DNA]</scope>
    <source>
        <strain evidence="7 8">4NBBH2</strain>
    </source>
</reference>
<evidence type="ECO:0000256" key="2">
    <source>
        <dbReference type="ARBA" id="ARBA00022448"/>
    </source>
</evidence>
<dbReference type="GO" id="GO:0015689">
    <property type="term" value="P:molybdate ion transport"/>
    <property type="evidence" value="ECO:0007669"/>
    <property type="project" value="UniProtKB-UniRule"/>
</dbReference>
<name>A0A388SFL0_9BURK</name>
<feature type="domain" description="Mop" evidence="6">
    <location>
        <begin position="133"/>
        <end position="199"/>
    </location>
</feature>
<evidence type="ECO:0000256" key="4">
    <source>
        <dbReference type="ARBA" id="ARBA00022737"/>
    </source>
</evidence>
<dbReference type="PANTHER" id="PTHR30432">
    <property type="entry name" value="TRANSCRIPTIONAL REGULATOR MODE"/>
    <property type="match status" value="1"/>
</dbReference>
<dbReference type="Pfam" id="PF00126">
    <property type="entry name" value="HTH_1"/>
    <property type="match status" value="1"/>
</dbReference>
<comment type="caution">
    <text evidence="7">The sequence shown here is derived from an EMBL/GenBank/DDBJ whole genome shotgun (WGS) entry which is preliminary data.</text>
</comment>
<dbReference type="PANTHER" id="PTHR30432:SF1">
    <property type="entry name" value="DNA-BINDING TRANSCRIPTIONAL DUAL REGULATOR MODE"/>
    <property type="match status" value="1"/>
</dbReference>
<evidence type="ECO:0000313" key="8">
    <source>
        <dbReference type="Proteomes" id="UP000266091"/>
    </source>
</evidence>
<proteinExistence type="inferred from homology"/>
<dbReference type="SUPFAM" id="SSF46785">
    <property type="entry name" value="Winged helix' DNA-binding domain"/>
    <property type="match status" value="1"/>
</dbReference>
<evidence type="ECO:0000256" key="5">
    <source>
        <dbReference type="PIRNR" id="PIRNR005763"/>
    </source>
</evidence>
<evidence type="ECO:0000256" key="3">
    <source>
        <dbReference type="ARBA" id="ARBA00022505"/>
    </source>
</evidence>
<dbReference type="InterPro" id="IPR016462">
    <property type="entry name" value="ModE"/>
</dbReference>
<dbReference type="InterPro" id="IPR036390">
    <property type="entry name" value="WH_DNA-bd_sf"/>
</dbReference>
<organism evidence="7 8">
    <name type="scientific">Mesosutterella multiformis</name>
    <dbReference type="NCBI Taxonomy" id="2259133"/>
    <lineage>
        <taxon>Bacteria</taxon>
        <taxon>Pseudomonadati</taxon>
        <taxon>Pseudomonadota</taxon>
        <taxon>Betaproteobacteria</taxon>
        <taxon>Burkholderiales</taxon>
        <taxon>Sutterellaceae</taxon>
        <taxon>Mesosutterella</taxon>
    </lineage>
</organism>
<dbReference type="Proteomes" id="UP000266091">
    <property type="component" value="Unassembled WGS sequence"/>
</dbReference>
<dbReference type="SUPFAM" id="SSF50331">
    <property type="entry name" value="MOP-like"/>
    <property type="match status" value="2"/>
</dbReference>
<sequence>MQNNSEKTTTTSDSGHKADPIEFTRSLAALSDKRIDILRRIKETGSISEAARASGVSYKAAWQALETLENLAGGKLVEKLVGGNRGGGTTLTVTGEQILKIADRIAQARSEVLRSFTDAEQPLANHLTTSGILSSMRNNLPCVVENVKHGSALVRVFLRLDEENIIKASVTAESAQLLGLKPGVRMIAAAKATAVEIAKSFPDANLDNRLTGRVVRCTRSEKGGEVALRLPSGLIVIGFAKHNHHLAPGMEAQATVASNAVVIARMD</sequence>
<dbReference type="InterPro" id="IPR000847">
    <property type="entry name" value="LysR_HTH_N"/>
</dbReference>
<dbReference type="GO" id="GO:0030151">
    <property type="term" value="F:molybdenum ion binding"/>
    <property type="evidence" value="ECO:0007669"/>
    <property type="project" value="UniProtKB-UniRule"/>
</dbReference>
<dbReference type="Pfam" id="PF03459">
    <property type="entry name" value="TOBE"/>
    <property type="match status" value="1"/>
</dbReference>
<dbReference type="InterPro" id="IPR008995">
    <property type="entry name" value="Mo/tungstate-bd_C_term_dom"/>
</dbReference>
<dbReference type="InterPro" id="IPR004606">
    <property type="entry name" value="Mop_domain"/>
</dbReference>
<keyword evidence="8" id="KW-1185">Reference proteome</keyword>
<keyword evidence="2 5" id="KW-0813">Transport</keyword>
<dbReference type="PIRSF" id="PIRSF005763">
    <property type="entry name" value="Txn_reg_ModE"/>
    <property type="match status" value="1"/>
</dbReference>
<dbReference type="PROSITE" id="PS51866">
    <property type="entry name" value="MOP"/>
    <property type="match status" value="1"/>
</dbReference>
<evidence type="ECO:0000256" key="1">
    <source>
        <dbReference type="ARBA" id="ARBA00008110"/>
    </source>
</evidence>
<dbReference type="OrthoDB" id="9800709at2"/>
<dbReference type="RefSeq" id="WP_116269859.1">
    <property type="nucleotide sequence ID" value="NZ_BGZJ01000001.1"/>
</dbReference>
<dbReference type="InterPro" id="IPR051815">
    <property type="entry name" value="Molybdate_resp_trans_reg"/>
</dbReference>
<dbReference type="AlphaFoldDB" id="A0A388SFL0"/>
<gene>
    <name evidence="7" type="ORF">MESMUL_08380</name>
</gene>
<dbReference type="GO" id="GO:0003700">
    <property type="term" value="F:DNA-binding transcription factor activity"/>
    <property type="evidence" value="ECO:0007669"/>
    <property type="project" value="InterPro"/>
</dbReference>
<dbReference type="EMBL" id="BGZJ01000001">
    <property type="protein sequence ID" value="GBO93484.1"/>
    <property type="molecule type" value="Genomic_DNA"/>
</dbReference>
<evidence type="ECO:0000259" key="6">
    <source>
        <dbReference type="PROSITE" id="PS51866"/>
    </source>
</evidence>
<dbReference type="Gene3D" id="1.10.10.10">
    <property type="entry name" value="Winged helix-like DNA-binding domain superfamily/Winged helix DNA-binding domain"/>
    <property type="match status" value="1"/>
</dbReference>
<dbReference type="InterPro" id="IPR036388">
    <property type="entry name" value="WH-like_DNA-bd_sf"/>
</dbReference>
<keyword evidence="4" id="KW-0677">Repeat</keyword>
<keyword evidence="3 5" id="KW-0500">Molybdenum</keyword>